<proteinExistence type="predicted"/>
<dbReference type="Proteomes" id="UP000828390">
    <property type="component" value="Unassembled WGS sequence"/>
</dbReference>
<protein>
    <submittedName>
        <fullName evidence="1">Uncharacterized protein</fullName>
    </submittedName>
</protein>
<organism evidence="1 2">
    <name type="scientific">Dreissena polymorpha</name>
    <name type="common">Zebra mussel</name>
    <name type="synonym">Mytilus polymorpha</name>
    <dbReference type="NCBI Taxonomy" id="45954"/>
    <lineage>
        <taxon>Eukaryota</taxon>
        <taxon>Metazoa</taxon>
        <taxon>Spiralia</taxon>
        <taxon>Lophotrochozoa</taxon>
        <taxon>Mollusca</taxon>
        <taxon>Bivalvia</taxon>
        <taxon>Autobranchia</taxon>
        <taxon>Heteroconchia</taxon>
        <taxon>Euheterodonta</taxon>
        <taxon>Imparidentia</taxon>
        <taxon>Neoheterodontei</taxon>
        <taxon>Myida</taxon>
        <taxon>Dreissenoidea</taxon>
        <taxon>Dreissenidae</taxon>
        <taxon>Dreissena</taxon>
    </lineage>
</organism>
<reference evidence="1" key="1">
    <citation type="journal article" date="2019" name="bioRxiv">
        <title>The Genome of the Zebra Mussel, Dreissena polymorpha: A Resource for Invasive Species Research.</title>
        <authorList>
            <person name="McCartney M.A."/>
            <person name="Auch B."/>
            <person name="Kono T."/>
            <person name="Mallez S."/>
            <person name="Zhang Y."/>
            <person name="Obille A."/>
            <person name="Becker A."/>
            <person name="Abrahante J.E."/>
            <person name="Garbe J."/>
            <person name="Badalamenti J.P."/>
            <person name="Herman A."/>
            <person name="Mangelson H."/>
            <person name="Liachko I."/>
            <person name="Sullivan S."/>
            <person name="Sone E.D."/>
            <person name="Koren S."/>
            <person name="Silverstein K.A.T."/>
            <person name="Beckman K.B."/>
            <person name="Gohl D.M."/>
        </authorList>
    </citation>
    <scope>NUCLEOTIDE SEQUENCE</scope>
    <source>
        <strain evidence="1">Duluth1</strain>
        <tissue evidence="1">Whole animal</tissue>
    </source>
</reference>
<evidence type="ECO:0000313" key="2">
    <source>
        <dbReference type="Proteomes" id="UP000828390"/>
    </source>
</evidence>
<sequence length="76" mass="8890">MMLVTDAATPLYYTHFYVREDLMASRKDWMATENITVTLERQMITRNRLGRGIMGWHPPACSLRESVAHIQQLQTH</sequence>
<accession>A0A9D4D9F6</accession>
<dbReference type="AlphaFoldDB" id="A0A9D4D9F6"/>
<name>A0A9D4D9F6_DREPO</name>
<reference evidence="1" key="2">
    <citation type="submission" date="2020-11" db="EMBL/GenBank/DDBJ databases">
        <authorList>
            <person name="McCartney M.A."/>
            <person name="Auch B."/>
            <person name="Kono T."/>
            <person name="Mallez S."/>
            <person name="Becker A."/>
            <person name="Gohl D.M."/>
            <person name="Silverstein K.A.T."/>
            <person name="Koren S."/>
            <person name="Bechman K.B."/>
            <person name="Herman A."/>
            <person name="Abrahante J.E."/>
            <person name="Garbe J."/>
        </authorList>
    </citation>
    <scope>NUCLEOTIDE SEQUENCE</scope>
    <source>
        <strain evidence="1">Duluth1</strain>
        <tissue evidence="1">Whole animal</tissue>
    </source>
</reference>
<comment type="caution">
    <text evidence="1">The sequence shown here is derived from an EMBL/GenBank/DDBJ whole genome shotgun (WGS) entry which is preliminary data.</text>
</comment>
<dbReference type="EMBL" id="JAIWYP010000011">
    <property type="protein sequence ID" value="KAH3739683.1"/>
    <property type="molecule type" value="Genomic_DNA"/>
</dbReference>
<evidence type="ECO:0000313" key="1">
    <source>
        <dbReference type="EMBL" id="KAH3739683.1"/>
    </source>
</evidence>
<keyword evidence="2" id="KW-1185">Reference proteome</keyword>
<gene>
    <name evidence="1" type="ORF">DPMN_046339</name>
</gene>